<comment type="subunit">
    <text evidence="6">Heterotrimer.</text>
</comment>
<evidence type="ECO:0000256" key="3">
    <source>
        <dbReference type="ARBA" id="ARBA00023125"/>
    </source>
</evidence>
<dbReference type="InterPro" id="IPR001289">
    <property type="entry name" value="NFYA"/>
</dbReference>
<dbReference type="GO" id="GO:0003677">
    <property type="term" value="F:DNA binding"/>
    <property type="evidence" value="ECO:0007669"/>
    <property type="project" value="UniProtKB-KW"/>
</dbReference>
<evidence type="ECO:0000256" key="5">
    <source>
        <dbReference type="ARBA" id="ARBA00023242"/>
    </source>
</evidence>
<feature type="compositionally biased region" description="Low complexity" evidence="7">
    <location>
        <begin position="124"/>
        <end position="136"/>
    </location>
</feature>
<proteinExistence type="inferred from homology"/>
<accession>A0A7I8INA7</accession>
<evidence type="ECO:0000256" key="6">
    <source>
        <dbReference type="RuleBase" id="RU367155"/>
    </source>
</evidence>
<keyword evidence="2 6" id="KW-0805">Transcription regulation</keyword>
<evidence type="ECO:0000313" key="9">
    <source>
        <dbReference type="EMBL" id="CAA7395652.1"/>
    </source>
</evidence>
<dbReference type="SMART" id="SM00521">
    <property type="entry name" value="CBF"/>
    <property type="match status" value="1"/>
</dbReference>
<sequence>MKSASSLRTDVQATGLFPYTHVDACYVGSVAGCGPHAMMVRAGQSVRAPLPLSLPGEEPIYVNAKQYQGILRRRQQRAKQEAQNKLLKGRKPYLHESRHLHAMRRVRGSGGRFLNTKQQESEEQQQQMNSPTTTTTAAAAATATMEVSSPSLFQTTRRGWHSDPKGLWLDTTNAGPSISTSSDITNISEGGLRQ</sequence>
<organism evidence="8">
    <name type="scientific">Spirodela intermedia</name>
    <name type="common">Intermediate duckweed</name>
    <dbReference type="NCBI Taxonomy" id="51605"/>
    <lineage>
        <taxon>Eukaryota</taxon>
        <taxon>Viridiplantae</taxon>
        <taxon>Streptophyta</taxon>
        <taxon>Embryophyta</taxon>
        <taxon>Tracheophyta</taxon>
        <taxon>Spermatophyta</taxon>
        <taxon>Magnoliopsida</taxon>
        <taxon>Liliopsida</taxon>
        <taxon>Araceae</taxon>
        <taxon>Lemnoideae</taxon>
        <taxon>Spirodela</taxon>
    </lineage>
</organism>
<dbReference type="GO" id="GO:0003700">
    <property type="term" value="F:DNA-binding transcription factor activity"/>
    <property type="evidence" value="ECO:0007669"/>
    <property type="project" value="UniProtKB-UniRule"/>
</dbReference>
<evidence type="ECO:0000256" key="1">
    <source>
        <dbReference type="ARBA" id="ARBA00004123"/>
    </source>
</evidence>
<dbReference type="PANTHER" id="PTHR12632">
    <property type="entry name" value="TRANSCRIPTION FACTOR NF-Y ALPHA-RELATED"/>
    <property type="match status" value="1"/>
</dbReference>
<dbReference type="Proteomes" id="UP000663760">
    <property type="component" value="Chromosome 5"/>
</dbReference>
<feature type="compositionally biased region" description="Low complexity" evidence="7">
    <location>
        <begin position="177"/>
        <end position="188"/>
    </location>
</feature>
<dbReference type="Gene3D" id="6.10.250.2430">
    <property type="match status" value="1"/>
</dbReference>
<keyword evidence="4 6" id="KW-0804">Transcription</keyword>
<evidence type="ECO:0000256" key="2">
    <source>
        <dbReference type="ARBA" id="ARBA00023015"/>
    </source>
</evidence>
<reference evidence="8" key="1">
    <citation type="submission" date="2019-12" db="EMBL/GenBank/DDBJ databases">
        <authorList>
            <person name="Scholz U."/>
            <person name="Mascher M."/>
            <person name="Fiebig A."/>
        </authorList>
    </citation>
    <scope>NUCLEOTIDE SEQUENCE</scope>
</reference>
<keyword evidence="10" id="KW-1185">Reference proteome</keyword>
<dbReference type="OrthoDB" id="1097733at2759"/>
<protein>
    <recommendedName>
        <fullName evidence="6">Nuclear transcription factor Y subunit</fullName>
    </recommendedName>
</protein>
<dbReference type="GO" id="GO:0005634">
    <property type="term" value="C:nucleus"/>
    <property type="evidence" value="ECO:0007669"/>
    <property type="project" value="UniProtKB-SubCell"/>
</dbReference>
<evidence type="ECO:0000256" key="4">
    <source>
        <dbReference type="ARBA" id="ARBA00023163"/>
    </source>
</evidence>
<gene>
    <name evidence="8" type="ORF">SI7747_05005768</name>
    <name evidence="9" type="ORF">SI8410_05006315</name>
</gene>
<name>A0A7I8INA7_SPIIN</name>
<dbReference type="AlphaFoldDB" id="A0A7I8INA7"/>
<feature type="region of interest" description="Disordered" evidence="7">
    <location>
        <begin position="116"/>
        <end position="136"/>
    </location>
</feature>
<keyword evidence="5 6" id="KW-0539">Nucleus</keyword>
<keyword evidence="3 6" id="KW-0238">DNA-binding</keyword>
<evidence type="ECO:0000256" key="7">
    <source>
        <dbReference type="SAM" id="MobiDB-lite"/>
    </source>
</evidence>
<comment type="function">
    <text evidence="6">Component of the sequence-specific heterotrimeric transcription factor (NF-Y) which specifically recognizes a 5'-CCAAT-3' box motif found in the promoters of its target genes.</text>
</comment>
<dbReference type="PROSITE" id="PS51152">
    <property type="entry name" value="NFYA_HAP2_2"/>
    <property type="match status" value="1"/>
</dbReference>
<comment type="subcellular location">
    <subcellularLocation>
        <location evidence="1 6">Nucleus</location>
    </subcellularLocation>
</comment>
<dbReference type="Pfam" id="PF02045">
    <property type="entry name" value="CBFB_NFYA"/>
    <property type="match status" value="1"/>
</dbReference>
<comment type="similarity">
    <text evidence="6">Belongs to the NFYA/HAP2 subunit family.</text>
</comment>
<feature type="region of interest" description="Disordered" evidence="7">
    <location>
        <begin position="164"/>
        <end position="194"/>
    </location>
</feature>
<dbReference type="EMBL" id="LR746268">
    <property type="protein sequence ID" value="CAA7395652.1"/>
    <property type="molecule type" value="Genomic_DNA"/>
</dbReference>
<dbReference type="PRINTS" id="PR00616">
    <property type="entry name" value="CCAATSUBUNTB"/>
</dbReference>
<evidence type="ECO:0000313" key="10">
    <source>
        <dbReference type="Proteomes" id="UP000663760"/>
    </source>
</evidence>
<dbReference type="EMBL" id="LR743592">
    <property type="protein sequence ID" value="CAA2619599.1"/>
    <property type="molecule type" value="Genomic_DNA"/>
</dbReference>
<evidence type="ECO:0000313" key="8">
    <source>
        <dbReference type="EMBL" id="CAA2619599.1"/>
    </source>
</evidence>